<sequence length="51" mass="5949">MCMVWRRSQHRLFPRRAVAHGGREEGISSCQEPVQPLEGLTSRLHRTWYAA</sequence>
<proteinExistence type="predicted"/>
<gene>
    <name evidence="1" type="ORF">ERS007703_02797</name>
</gene>
<dbReference type="EMBL" id="CSAE01000328">
    <property type="protein sequence ID" value="COW11344.1"/>
    <property type="molecule type" value="Genomic_DNA"/>
</dbReference>
<dbReference type="Proteomes" id="UP000038802">
    <property type="component" value="Unassembled WGS sequence"/>
</dbReference>
<evidence type="ECO:0000313" key="1">
    <source>
        <dbReference type="EMBL" id="COW11344.1"/>
    </source>
</evidence>
<protein>
    <submittedName>
        <fullName evidence="1">Uncharacterized protein</fullName>
    </submittedName>
</protein>
<reference evidence="2" key="1">
    <citation type="submission" date="2015-03" db="EMBL/GenBank/DDBJ databases">
        <authorList>
            <consortium name="Pathogen Informatics"/>
        </authorList>
    </citation>
    <scope>NUCLEOTIDE SEQUENCE [LARGE SCALE GENOMIC DNA]</scope>
    <source>
        <strain evidence="2">K00500041</strain>
    </source>
</reference>
<dbReference type="AlphaFoldDB" id="A0A0U0RIL4"/>
<name>A0A0U0RIL4_MYCTX</name>
<evidence type="ECO:0000313" key="2">
    <source>
        <dbReference type="Proteomes" id="UP000038802"/>
    </source>
</evidence>
<accession>A0A0U0RIL4</accession>
<organism evidence="1 2">
    <name type="scientific">Mycobacterium tuberculosis</name>
    <dbReference type="NCBI Taxonomy" id="1773"/>
    <lineage>
        <taxon>Bacteria</taxon>
        <taxon>Bacillati</taxon>
        <taxon>Actinomycetota</taxon>
        <taxon>Actinomycetes</taxon>
        <taxon>Mycobacteriales</taxon>
        <taxon>Mycobacteriaceae</taxon>
        <taxon>Mycobacterium</taxon>
        <taxon>Mycobacterium tuberculosis complex</taxon>
    </lineage>
</organism>